<gene>
    <name evidence="1" type="ORF">A6D6_02164</name>
</gene>
<evidence type="ECO:0008006" key="3">
    <source>
        <dbReference type="Google" id="ProtNLM"/>
    </source>
</evidence>
<comment type="caution">
    <text evidence="1">The sequence shown here is derived from an EMBL/GenBank/DDBJ whole genome shotgun (WGS) entry which is preliminary data.</text>
</comment>
<organism evidence="1 2">
    <name type="scientific">Alcanivorax xiamenensis</name>
    <dbReference type="NCBI Taxonomy" id="1177156"/>
    <lineage>
        <taxon>Bacteria</taxon>
        <taxon>Pseudomonadati</taxon>
        <taxon>Pseudomonadota</taxon>
        <taxon>Gammaproteobacteria</taxon>
        <taxon>Oceanospirillales</taxon>
        <taxon>Alcanivoracaceae</taxon>
        <taxon>Alcanivorax</taxon>
    </lineage>
</organism>
<sequence length="140" mass="15263">MLHVLLHMAEVEGPVTSETLAGIMQTNPVVIRRTLAGLREQGLVTSVKGHGGGWRLCCDLDAVTLHDIYVALGEPVVFAMGNRTESPGCLVEKAVNAHMNDAFQQAEAVLMARLRDVTLADLSRDFHRGLQQRDHAHCPS</sequence>
<dbReference type="InterPro" id="IPR000944">
    <property type="entry name" value="Tscrpt_reg_Rrf2"/>
</dbReference>
<dbReference type="PANTHER" id="PTHR33221:SF15">
    <property type="entry name" value="HTH-TYPE TRANSCRIPTIONAL REGULATOR YWGB-RELATED"/>
    <property type="match status" value="1"/>
</dbReference>
<dbReference type="PANTHER" id="PTHR33221">
    <property type="entry name" value="WINGED HELIX-TURN-HELIX TRANSCRIPTIONAL REGULATOR, RRF2 FAMILY"/>
    <property type="match status" value="1"/>
</dbReference>
<dbReference type="Proteomes" id="UP000771797">
    <property type="component" value="Unassembled WGS sequence"/>
</dbReference>
<dbReference type="InterPro" id="IPR036390">
    <property type="entry name" value="WH_DNA-bd_sf"/>
</dbReference>
<dbReference type="PROSITE" id="PS51197">
    <property type="entry name" value="HTH_RRF2_2"/>
    <property type="match status" value="1"/>
</dbReference>
<dbReference type="Pfam" id="PF02082">
    <property type="entry name" value="Rrf2"/>
    <property type="match status" value="1"/>
</dbReference>
<evidence type="ECO:0000313" key="1">
    <source>
        <dbReference type="EMBL" id="KAF0805716.1"/>
    </source>
</evidence>
<dbReference type="SUPFAM" id="SSF46785">
    <property type="entry name" value="Winged helix' DNA-binding domain"/>
    <property type="match status" value="1"/>
</dbReference>
<dbReference type="InterPro" id="IPR036388">
    <property type="entry name" value="WH-like_DNA-bd_sf"/>
</dbReference>
<reference evidence="1 2" key="1">
    <citation type="submission" date="2012-09" db="EMBL/GenBank/DDBJ databases">
        <title>Genome Sequence of alkane-degrading Bacterium Alcanivorax sp. 6-D-6.</title>
        <authorList>
            <person name="Lai Q."/>
            <person name="Shao Z."/>
        </authorList>
    </citation>
    <scope>NUCLEOTIDE SEQUENCE [LARGE SCALE GENOMIC DNA]</scope>
    <source>
        <strain evidence="1 2">6-D-6</strain>
    </source>
</reference>
<dbReference type="Gene3D" id="1.10.10.10">
    <property type="entry name" value="Winged helix-like DNA-binding domain superfamily/Winged helix DNA-binding domain"/>
    <property type="match status" value="1"/>
</dbReference>
<proteinExistence type="predicted"/>
<name>A0ABQ6Y8F7_9GAMM</name>
<dbReference type="EMBL" id="AQPF01000014">
    <property type="protein sequence ID" value="KAF0805716.1"/>
    <property type="molecule type" value="Genomic_DNA"/>
</dbReference>
<keyword evidence="2" id="KW-1185">Reference proteome</keyword>
<evidence type="ECO:0000313" key="2">
    <source>
        <dbReference type="Proteomes" id="UP000771797"/>
    </source>
</evidence>
<accession>A0ABQ6Y8F7</accession>
<protein>
    <recommendedName>
        <fullName evidence="3">Transcriptional regulator, BadM/Rrf2 family</fullName>
    </recommendedName>
</protein>